<proteinExistence type="predicted"/>
<gene>
    <name evidence="1" type="ORF">C7S16_6110</name>
</gene>
<protein>
    <submittedName>
        <fullName evidence="1">Uncharacterized protein</fullName>
    </submittedName>
</protein>
<evidence type="ECO:0000313" key="2">
    <source>
        <dbReference type="Proteomes" id="UP001272137"/>
    </source>
</evidence>
<organism evidence="1 2">
    <name type="scientific">Burkholderia thailandensis</name>
    <dbReference type="NCBI Taxonomy" id="57975"/>
    <lineage>
        <taxon>Bacteria</taxon>
        <taxon>Pseudomonadati</taxon>
        <taxon>Pseudomonadota</taxon>
        <taxon>Betaproteobacteria</taxon>
        <taxon>Burkholderiales</taxon>
        <taxon>Burkholderiaceae</taxon>
        <taxon>Burkholderia</taxon>
        <taxon>pseudomallei group</taxon>
    </lineage>
</organism>
<evidence type="ECO:0000313" key="1">
    <source>
        <dbReference type="EMBL" id="MDW9252233.1"/>
    </source>
</evidence>
<dbReference type="EMBL" id="QXCT01000001">
    <property type="protein sequence ID" value="MDW9252233.1"/>
    <property type="molecule type" value="Genomic_DNA"/>
</dbReference>
<comment type="caution">
    <text evidence="1">The sequence shown here is derived from an EMBL/GenBank/DDBJ whole genome shotgun (WGS) entry which is preliminary data.</text>
</comment>
<dbReference type="Proteomes" id="UP001272137">
    <property type="component" value="Unassembled WGS sequence"/>
</dbReference>
<sequence>MYRKATGALSDRRSAQCSQIATLLRLRDARALVFSASATPAFAAADAHGLTLRNRKFSQADFTIPAGKQADVYIGSLKAGTYEFHDEQHEAESKTALTVKQSAAQHAWHSIWMGRHGREMARQLSQAGR</sequence>
<dbReference type="AlphaFoldDB" id="A0AAW9CMZ5"/>
<accession>A0AAW9CMZ5</accession>
<reference evidence="1" key="1">
    <citation type="submission" date="2018-08" db="EMBL/GenBank/DDBJ databases">
        <title>Identification of Burkholderia cepacia strains that express a Burkholderia pseudomallei-like capsular polysaccharide.</title>
        <authorList>
            <person name="Burtnick M.N."/>
            <person name="Vongsouvath M."/>
            <person name="Newton P."/>
            <person name="Wuthiekanun V."/>
            <person name="Limmathurotsakul D."/>
            <person name="Brett P.J."/>
            <person name="Chantratita N."/>
            <person name="Dance D.A."/>
        </authorList>
    </citation>
    <scope>NUCLEOTIDE SEQUENCE</scope>
    <source>
        <strain evidence="1">SBXCC001</strain>
    </source>
</reference>
<name>A0AAW9CMZ5_BURTH</name>